<sequence length="123" mass="14283">MLLPIVCLDEHQGYVGLDLLRYIHQSVNQSAKQLVDGMWAHTNEIGSVCATLKRGYYDIHHHISIKHLFRYNEGNVKVHRPNQTESMAKEMFGKKLTYKALIGKLYSFLSPYIKHHVIIRKAH</sequence>
<name>A0A450XX21_9GAMM</name>
<organism evidence="3">
    <name type="scientific">Candidatus Kentrum sp. MB</name>
    <dbReference type="NCBI Taxonomy" id="2138164"/>
    <lineage>
        <taxon>Bacteria</taxon>
        <taxon>Pseudomonadati</taxon>
        <taxon>Pseudomonadota</taxon>
        <taxon>Gammaproteobacteria</taxon>
        <taxon>Candidatus Kentrum</taxon>
    </lineage>
</organism>
<evidence type="ECO:0000313" key="3">
    <source>
        <dbReference type="EMBL" id="VFK33787.1"/>
    </source>
</evidence>
<dbReference type="EMBL" id="CAADFO010000017">
    <property type="protein sequence ID" value="VFK25949.1"/>
    <property type="molecule type" value="Genomic_DNA"/>
</dbReference>
<evidence type="ECO:0000313" key="2">
    <source>
        <dbReference type="EMBL" id="VFK25949.1"/>
    </source>
</evidence>
<dbReference type="InterPro" id="IPR024445">
    <property type="entry name" value="Tnp_ISXO2-like"/>
</dbReference>
<feature type="domain" description="ISXO2-like transposase" evidence="1">
    <location>
        <begin position="6"/>
        <end position="71"/>
    </location>
</feature>
<dbReference type="Pfam" id="PF12762">
    <property type="entry name" value="DDE_Tnp_IS1595"/>
    <property type="match status" value="1"/>
</dbReference>
<dbReference type="EMBL" id="CAADFQ010000053">
    <property type="protein sequence ID" value="VFK33787.1"/>
    <property type="molecule type" value="Genomic_DNA"/>
</dbReference>
<evidence type="ECO:0000259" key="1">
    <source>
        <dbReference type="Pfam" id="PF12762"/>
    </source>
</evidence>
<protein>
    <submittedName>
        <fullName evidence="3">ISXO2-like transposase domain-containing protein</fullName>
    </submittedName>
</protein>
<proteinExistence type="predicted"/>
<dbReference type="AlphaFoldDB" id="A0A450XX21"/>
<evidence type="ECO:0000313" key="4">
    <source>
        <dbReference type="EMBL" id="VFK76384.1"/>
    </source>
</evidence>
<dbReference type="EMBL" id="CAADGH010000054">
    <property type="protein sequence ID" value="VFK76384.1"/>
    <property type="molecule type" value="Genomic_DNA"/>
</dbReference>
<reference evidence="3" key="1">
    <citation type="submission" date="2019-02" db="EMBL/GenBank/DDBJ databases">
        <authorList>
            <person name="Gruber-Vodicka R. H."/>
            <person name="Seah K. B. B."/>
        </authorList>
    </citation>
    <scope>NUCLEOTIDE SEQUENCE</scope>
    <source>
        <strain evidence="2">BECK_BZ197</strain>
        <strain evidence="4">BECK_BZ198</strain>
        <strain evidence="3">BECK_BZ199</strain>
    </source>
</reference>
<accession>A0A450XX21</accession>
<gene>
    <name evidence="2" type="ORF">BECKMB1821G_GA0114241_101713</name>
    <name evidence="4" type="ORF">BECKMB1821H_GA0114242_105419</name>
    <name evidence="3" type="ORF">BECKMB1821I_GA0114274_105319</name>
</gene>